<accession>A0AAE4NV64</accession>
<protein>
    <submittedName>
        <fullName evidence="1">Uncharacterized protein</fullName>
    </submittedName>
</protein>
<keyword evidence="2" id="KW-1185">Reference proteome</keyword>
<comment type="caution">
    <text evidence="1">The sequence shown here is derived from an EMBL/GenBank/DDBJ whole genome shotgun (WGS) entry which is preliminary data.</text>
</comment>
<organism evidence="1 2">
    <name type="scientific">Thermococcus waiotapuensis</name>
    <dbReference type="NCBI Taxonomy" id="90909"/>
    <lineage>
        <taxon>Archaea</taxon>
        <taxon>Methanobacteriati</taxon>
        <taxon>Methanobacteriota</taxon>
        <taxon>Thermococci</taxon>
        <taxon>Thermococcales</taxon>
        <taxon>Thermococcaceae</taxon>
        <taxon>Thermococcus</taxon>
    </lineage>
</organism>
<evidence type="ECO:0000313" key="2">
    <source>
        <dbReference type="Proteomes" id="UP001245683"/>
    </source>
</evidence>
<dbReference type="EMBL" id="JAVDZE010000002">
    <property type="protein sequence ID" value="MDV3104155.1"/>
    <property type="molecule type" value="Genomic_DNA"/>
</dbReference>
<gene>
    <name evidence="1" type="ORF">RBI02_06330</name>
</gene>
<proteinExistence type="predicted"/>
<name>A0AAE4NV64_9EURY</name>
<sequence length="89" mass="10672">MKITKDEARIKRALLVYIRHRGFPEALRFGREYLMNLYNDIITKDVIVHYGIRNVHELKEVAFYLFFKLHRAIHIQQNQTLSESGTLRL</sequence>
<dbReference type="RefSeq" id="WP_315341945.1">
    <property type="nucleotide sequence ID" value="NZ_JAVDZE010000002.1"/>
</dbReference>
<reference evidence="1 2" key="1">
    <citation type="submission" date="2023-08" db="EMBL/GenBank/DDBJ databases">
        <title>Draft genome sequence of Thermococcus waiotapuensis WT1T, a thermophilic sulphur-dependent archaeon from order Thermococcales.</title>
        <authorList>
            <person name="Manners S.H."/>
            <person name="Carere C.R."/>
            <person name="Dhami M.K."/>
            <person name="Dobson R.C.J."/>
            <person name="Stott M.B."/>
        </authorList>
    </citation>
    <scope>NUCLEOTIDE SEQUENCE [LARGE SCALE GENOMIC DNA]</scope>
    <source>
        <strain evidence="1 2">WT1</strain>
    </source>
</reference>
<evidence type="ECO:0000313" key="1">
    <source>
        <dbReference type="EMBL" id="MDV3104155.1"/>
    </source>
</evidence>
<dbReference type="AlphaFoldDB" id="A0AAE4NV64"/>
<dbReference type="Proteomes" id="UP001245683">
    <property type="component" value="Unassembled WGS sequence"/>
</dbReference>